<reference evidence="3" key="1">
    <citation type="submission" date="2019-10" db="EMBL/GenBank/DDBJ databases">
        <title>Conservation and host-specific expression of non-tandemly repeated heterogenous ribosome RNA gene in arbuscular mycorrhizal fungi.</title>
        <authorList>
            <person name="Maeda T."/>
            <person name="Kobayashi Y."/>
            <person name="Nakagawa T."/>
            <person name="Ezawa T."/>
            <person name="Yamaguchi K."/>
            <person name="Bino T."/>
            <person name="Nishimoto Y."/>
            <person name="Shigenobu S."/>
            <person name="Kawaguchi M."/>
        </authorList>
    </citation>
    <scope>NUCLEOTIDE SEQUENCE</scope>
    <source>
        <strain evidence="3">HR1</strain>
    </source>
</reference>
<dbReference type="PROSITE" id="PS50011">
    <property type="entry name" value="PROTEIN_KINASE_DOM"/>
    <property type="match status" value="1"/>
</dbReference>
<dbReference type="InterPro" id="IPR051681">
    <property type="entry name" value="Ser/Thr_Kinases-Pseudokinases"/>
</dbReference>
<sequence length="712" mass="84178">MDQFISKNSLKWIPYDKFENIEYLDKGGFSTIYKATYNNKEIVLKCFSYLNNSDESLREFLNEWKIIYSPWAVINIFGFTKNPNTLDYMLIMEYANEGNLRKCLTEVTLTWKQKLFMLYKILASLNTIHGKNLIHYDFHDGNILCIKYQILSIKYQNIRDIYGSYISDYLGSYQSATSFLENIYGVIPFIAPEVLRGKPYTPASERPEIIENTPQWYIDLMKECWDVDPLKRPSASKIIYIIEKWIGTFDDDEFINAPIRHLTVSHPQAYYSSRLLNFTSRELNRILEEYQEFDIFREFFKLENIAETYYQYSRNVLKEKQMELDASQHKNSQFEQDIQNLNLVLEENTLQAQIDNLTKQLEQSKLEFQIQINQLNQENNNHQVQLAQKETNVQEHKNQLIQFQNSNKQVEDENLKLKGKLKEIKIELDLQQRNSKLQEQKIDHLQQSMKLTEEENDNLCQKNANLINQLENLFQQDSLSDDKLSNYQLEYSYQNYGMNLNNDISSLNNNLKNYVTDLNQDVIVNIEEIKKLLLLYKCPAKILSQRDDHTGQHYHLESDIINRTSSLSTLLTNISKYRTGNDKIAHESENNTTYEHPFIADCKKKLNNTTNELRIVKDQEKIVVENLAATIICEFIKLFWFRPKIHEPVVQYVWIPSNVKVDKRFMKKNNFDDIDDDENLYVDLCYFPLIGNDLTSNNQKVYIPAKVIVRKN</sequence>
<name>A0A8H3M9L2_9GLOM</name>
<dbReference type="Gene3D" id="1.10.510.10">
    <property type="entry name" value="Transferase(Phosphotransferase) domain 1"/>
    <property type="match status" value="2"/>
</dbReference>
<protein>
    <submittedName>
        <fullName evidence="3">Kinase-like domain-containing protein</fullName>
    </submittedName>
</protein>
<evidence type="ECO:0000256" key="1">
    <source>
        <dbReference type="SAM" id="Coils"/>
    </source>
</evidence>
<dbReference type="InterPro" id="IPR011009">
    <property type="entry name" value="Kinase-like_dom_sf"/>
</dbReference>
<dbReference type="GO" id="GO:0004674">
    <property type="term" value="F:protein serine/threonine kinase activity"/>
    <property type="evidence" value="ECO:0007669"/>
    <property type="project" value="TreeGrafter"/>
</dbReference>
<dbReference type="OrthoDB" id="26722at2759"/>
<dbReference type="PANTHER" id="PTHR44329:SF6">
    <property type="entry name" value="RECEPTOR-INTERACTING SERINE_THREONINE-PROTEIN KINASE 1"/>
    <property type="match status" value="1"/>
</dbReference>
<evidence type="ECO:0000259" key="2">
    <source>
        <dbReference type="PROSITE" id="PS50011"/>
    </source>
</evidence>
<dbReference type="InterPro" id="IPR000719">
    <property type="entry name" value="Prot_kinase_dom"/>
</dbReference>
<evidence type="ECO:0000313" key="4">
    <source>
        <dbReference type="Proteomes" id="UP000615446"/>
    </source>
</evidence>
<dbReference type="EMBL" id="BLAL01000285">
    <property type="protein sequence ID" value="GET00396.1"/>
    <property type="molecule type" value="Genomic_DNA"/>
</dbReference>
<feature type="domain" description="Protein kinase" evidence="2">
    <location>
        <begin position="18"/>
        <end position="310"/>
    </location>
</feature>
<dbReference type="AlphaFoldDB" id="A0A8H3M9L2"/>
<proteinExistence type="predicted"/>
<organism evidence="3 4">
    <name type="scientific">Rhizophagus clarus</name>
    <dbReference type="NCBI Taxonomy" id="94130"/>
    <lineage>
        <taxon>Eukaryota</taxon>
        <taxon>Fungi</taxon>
        <taxon>Fungi incertae sedis</taxon>
        <taxon>Mucoromycota</taxon>
        <taxon>Glomeromycotina</taxon>
        <taxon>Glomeromycetes</taxon>
        <taxon>Glomerales</taxon>
        <taxon>Glomeraceae</taxon>
        <taxon>Rhizophagus</taxon>
    </lineage>
</organism>
<gene>
    <name evidence="3" type="ORF">RCL2_002685000</name>
</gene>
<dbReference type="PANTHER" id="PTHR44329">
    <property type="entry name" value="SERINE/THREONINE-PROTEIN KINASE TNNI3K-RELATED"/>
    <property type="match status" value="1"/>
</dbReference>
<keyword evidence="3" id="KW-0808">Transferase</keyword>
<evidence type="ECO:0000313" key="3">
    <source>
        <dbReference type="EMBL" id="GET00396.1"/>
    </source>
</evidence>
<dbReference type="SUPFAM" id="SSF56112">
    <property type="entry name" value="Protein kinase-like (PK-like)"/>
    <property type="match status" value="1"/>
</dbReference>
<keyword evidence="3" id="KW-0418">Kinase</keyword>
<keyword evidence="1" id="KW-0175">Coiled coil</keyword>
<dbReference type="Pfam" id="PF00069">
    <property type="entry name" value="Pkinase"/>
    <property type="match status" value="1"/>
</dbReference>
<dbReference type="GO" id="GO:0005524">
    <property type="term" value="F:ATP binding"/>
    <property type="evidence" value="ECO:0007669"/>
    <property type="project" value="InterPro"/>
</dbReference>
<dbReference type="Proteomes" id="UP000615446">
    <property type="component" value="Unassembled WGS sequence"/>
</dbReference>
<feature type="coiled-coil region" evidence="1">
    <location>
        <begin position="317"/>
        <end position="476"/>
    </location>
</feature>
<accession>A0A8H3M9L2</accession>
<comment type="caution">
    <text evidence="3">The sequence shown here is derived from an EMBL/GenBank/DDBJ whole genome shotgun (WGS) entry which is preliminary data.</text>
</comment>